<evidence type="ECO:0000256" key="2">
    <source>
        <dbReference type="SAM" id="MobiDB-lite"/>
    </source>
</evidence>
<dbReference type="InterPro" id="IPR016187">
    <property type="entry name" value="CTDL_fold"/>
</dbReference>
<feature type="region of interest" description="Disordered" evidence="2">
    <location>
        <begin position="311"/>
        <end position="371"/>
    </location>
</feature>
<keyword evidence="5" id="KW-1185">Reference proteome</keyword>
<comment type="similarity">
    <text evidence="1">Belongs to the sulfatase-modifying factor family.</text>
</comment>
<gene>
    <name evidence="6" type="primary">LOC110982701</name>
</gene>
<dbReference type="SUPFAM" id="SSF56436">
    <property type="entry name" value="C-type lectin-like"/>
    <property type="match status" value="1"/>
</dbReference>
<proteinExistence type="inferred from homology"/>
<organism evidence="5 6">
    <name type="scientific">Acanthaster planci</name>
    <name type="common">Crown-of-thorns starfish</name>
    <dbReference type="NCBI Taxonomy" id="133434"/>
    <lineage>
        <taxon>Eukaryota</taxon>
        <taxon>Metazoa</taxon>
        <taxon>Echinodermata</taxon>
        <taxon>Eleutherozoa</taxon>
        <taxon>Asterozoa</taxon>
        <taxon>Asteroidea</taxon>
        <taxon>Valvatacea</taxon>
        <taxon>Valvatida</taxon>
        <taxon>Acanthasteridae</taxon>
        <taxon>Acanthaster</taxon>
    </lineage>
</organism>
<reference evidence="6" key="1">
    <citation type="submission" date="2025-08" db="UniProtKB">
        <authorList>
            <consortium name="RefSeq"/>
        </authorList>
    </citation>
    <scope>IDENTIFICATION</scope>
</reference>
<feature type="chain" id="PRO_5034900143" evidence="3">
    <location>
        <begin position="24"/>
        <end position="371"/>
    </location>
</feature>
<dbReference type="PANTHER" id="PTHR23150">
    <property type="entry name" value="SULFATASE MODIFYING FACTOR 1, 2"/>
    <property type="match status" value="1"/>
</dbReference>
<dbReference type="GeneID" id="110982701"/>
<dbReference type="KEGG" id="aplc:110982701"/>
<evidence type="ECO:0000313" key="6">
    <source>
        <dbReference type="RefSeq" id="XP_022097012.1"/>
    </source>
</evidence>
<evidence type="ECO:0000313" key="5">
    <source>
        <dbReference type="Proteomes" id="UP000694845"/>
    </source>
</evidence>
<dbReference type="Pfam" id="PF03781">
    <property type="entry name" value="FGE-sulfatase"/>
    <property type="match status" value="1"/>
</dbReference>
<evidence type="ECO:0000259" key="4">
    <source>
        <dbReference type="Pfam" id="PF03781"/>
    </source>
</evidence>
<keyword evidence="3" id="KW-0732">Signal</keyword>
<accession>A0A8B7YWE4</accession>
<dbReference type="InterPro" id="IPR051043">
    <property type="entry name" value="Sulfatase_Mod_Factor_Kinase"/>
</dbReference>
<evidence type="ECO:0000256" key="1">
    <source>
        <dbReference type="ARBA" id="ARBA00005310"/>
    </source>
</evidence>
<feature type="domain" description="Sulfatase-modifying factor enzyme-like" evidence="4">
    <location>
        <begin position="38"/>
        <end position="308"/>
    </location>
</feature>
<dbReference type="Gene3D" id="3.90.1580.10">
    <property type="entry name" value="paralog of FGE (formylglycine-generating enzyme)"/>
    <property type="match status" value="1"/>
</dbReference>
<dbReference type="OrthoDB" id="659at2759"/>
<feature type="compositionally biased region" description="Basic and acidic residues" evidence="2">
    <location>
        <begin position="332"/>
        <end position="345"/>
    </location>
</feature>
<sequence>MHIRAKFLLYSFSVLCMIWGSEATLKEDVPADAEVDQYEEMVFIEGQQFTMGTDAKDAKDGEAPSRLEMVKSFKISKYPVTIASFRKFVRAKKYKTEAEQFGWSFVLEMFVPEKVSKAAKDRIKGAPWWVPVDRAYWRMPEGTDSTIEGRLNHPVVHVSLRDARAYCDWHGWRVPTETEWEFAARGGLAKRKYPWGNKFDVTRMNFWQGKFPDTNVAKDGYKGVSPVDAFPEQNDYGLYDMVGNVWEWTSSRYDSQDDAPESDGTKYALRGGSYIDSKDGSFNHQVRVTTRTGNTPDAGSDNVGFRCAMSVTSTDAQRPPKGKKINQGRSQQAEEPRVVVQDGKKAKPIKPNPADLNGKKTTGEKKNKVEL</sequence>
<feature type="signal peptide" evidence="3">
    <location>
        <begin position="1"/>
        <end position="23"/>
    </location>
</feature>
<dbReference type="OMA" id="WQGQFPW"/>
<dbReference type="InterPro" id="IPR042095">
    <property type="entry name" value="SUMF_sf"/>
</dbReference>
<evidence type="ECO:0000256" key="3">
    <source>
        <dbReference type="SAM" id="SignalP"/>
    </source>
</evidence>
<dbReference type="AlphaFoldDB" id="A0A8B7YWE4"/>
<dbReference type="RefSeq" id="XP_022097012.1">
    <property type="nucleotide sequence ID" value="XM_022241320.1"/>
</dbReference>
<feature type="compositionally biased region" description="Basic and acidic residues" evidence="2">
    <location>
        <begin position="357"/>
        <end position="371"/>
    </location>
</feature>
<protein>
    <submittedName>
        <fullName evidence="6">Sulfatase-modifying factor 2-like</fullName>
    </submittedName>
</protein>
<dbReference type="PANTHER" id="PTHR23150:SF33">
    <property type="entry name" value="INACTIVE C-ALPHA-FORMYLGLYCINE-GENERATING ENZYME 2"/>
    <property type="match status" value="1"/>
</dbReference>
<dbReference type="InterPro" id="IPR005532">
    <property type="entry name" value="SUMF_dom"/>
</dbReference>
<dbReference type="Proteomes" id="UP000694845">
    <property type="component" value="Unplaced"/>
</dbReference>
<dbReference type="GO" id="GO:0005783">
    <property type="term" value="C:endoplasmic reticulum"/>
    <property type="evidence" value="ECO:0007669"/>
    <property type="project" value="TreeGrafter"/>
</dbReference>
<name>A0A8B7YWE4_ACAPL</name>